<dbReference type="EMBL" id="JAIFOD010000006">
    <property type="protein sequence ID" value="MBX4192986.1"/>
    <property type="molecule type" value="Genomic_DNA"/>
</dbReference>
<dbReference type="NCBIfam" id="TIGR04141">
    <property type="entry name" value="TIGR04141 family sporadically distributed protein"/>
    <property type="match status" value="1"/>
</dbReference>
<name>A0AAW4QFU1_9ENTE</name>
<gene>
    <name evidence="1" type="ORF">KYX84_01930</name>
</gene>
<dbReference type="Pfam" id="PF19614">
    <property type="entry name" value="DUF6119"/>
    <property type="match status" value="1"/>
</dbReference>
<evidence type="ECO:0000313" key="1">
    <source>
        <dbReference type="EMBL" id="MBX4192986.1"/>
    </source>
</evidence>
<dbReference type="AlphaFoldDB" id="A0AAW4QFU1"/>
<dbReference type="Proteomes" id="UP000704433">
    <property type="component" value="Unassembled WGS sequence"/>
</dbReference>
<comment type="caution">
    <text evidence="1">The sequence shown here is derived from an EMBL/GenBank/DDBJ whole genome shotgun (WGS) entry which is preliminary data.</text>
</comment>
<dbReference type="InterPro" id="IPR026487">
    <property type="entry name" value="CHP04141"/>
</dbReference>
<organism evidence="1 2">
    <name type="scientific">Enterococcus lactis</name>
    <dbReference type="NCBI Taxonomy" id="357441"/>
    <lineage>
        <taxon>Bacteria</taxon>
        <taxon>Bacillati</taxon>
        <taxon>Bacillota</taxon>
        <taxon>Bacilli</taxon>
        <taxon>Lactobacillales</taxon>
        <taxon>Enterococcaceae</taxon>
        <taxon>Enterococcus</taxon>
    </lineage>
</organism>
<accession>A0AAW4QFU1</accession>
<sequence length="611" mass="70343">TLQQNRMTELSIFMLKNEKSSSINSFINEKYLRYSSENLFENAEDINEFNLAIFPLDNQLRKNHNVTGKIFVLQEKQAEVRWLENVNSFSEKQIDFTTPNILNKPLIIIKTTSSSIYAISYSYGYTLLNREHVVPDFGLNIARKELKLHTIKRVKNTNFSDTLYVSNFSSNNKINLNEISTSQSIPNIVDEILGEMTIRFTDGNNNIKELNIFASSKDSIKINGNFSIEEDLVPILKQLGNTYRQRRSDRTFLDKEILAVSSRKKEYLNKHFDDYLSNLMVTFKKNSNEFKVNNLDKLFLDIPLNKVKFNIEDLEIRVHSIFRPGEYLNFFDNTQEEIFSKIFSFFLKNNVQEFVDKLKSINVSIKNRNSDSSKDTSIGNLFSCLYMELNHDSEKYILYQGDWLSVNKNVWRETRDFVNSISSEAHGIDFNEFNNEDADEGDYNIKISKLDSNKGLICVDKENFGNQNLDGGFPLYEINGRSQIEPCDILKVNENSAFFCHVKRGTATSGLSHLLSQARASCILIKKSEDFVNHINSVIKTELSESEAIFLNETNLKRSKIILGIIIPEKKVHFKNSKVFPVLFSLNLVALVNALSLEGFEVSLVKIPDKK</sequence>
<feature type="non-terminal residue" evidence="1">
    <location>
        <position position="1"/>
    </location>
</feature>
<dbReference type="RefSeq" id="WP_220725588.1">
    <property type="nucleotide sequence ID" value="NZ_JAIFOD010000006.1"/>
</dbReference>
<evidence type="ECO:0000313" key="2">
    <source>
        <dbReference type="Proteomes" id="UP000704433"/>
    </source>
</evidence>
<protein>
    <submittedName>
        <fullName evidence="1">TIGR04141 family sporadically distributed protein</fullName>
    </submittedName>
</protein>
<reference evidence="1" key="1">
    <citation type="journal article" date="2022" name="J. Anim. Sci.">
        <title>Whole genome sequence analyses-based assessment of virulence potential and antimicrobial susceptibilities and resistance of Enterococcus faecium strains isolated from commercial swine and cattle probiotic products.</title>
        <authorList>
            <person name="Shridhar P.B."/>
            <person name="Amachawadi R.G."/>
            <person name="Tokach M."/>
            <person name="Patel I."/>
            <person name="Gangiredla J."/>
            <person name="Mammel M."/>
            <person name="Nagaraja T.G."/>
        </authorList>
    </citation>
    <scope>NUCLEOTIDE SEQUENCE</scope>
    <source>
        <strain evidence="1">EF216</strain>
    </source>
</reference>
<proteinExistence type="predicted"/>